<dbReference type="GO" id="GO:0016746">
    <property type="term" value="F:acyltransferase activity"/>
    <property type="evidence" value="ECO:0007669"/>
    <property type="project" value="UniProtKB-KW"/>
</dbReference>
<feature type="transmembrane region" description="Helical" evidence="1">
    <location>
        <begin position="311"/>
        <end position="329"/>
    </location>
</feature>
<feature type="transmembrane region" description="Helical" evidence="1">
    <location>
        <begin position="356"/>
        <end position="374"/>
    </location>
</feature>
<dbReference type="EMBL" id="JARVKF010000052">
    <property type="protein sequence ID" value="KAK9423994.1"/>
    <property type="molecule type" value="Genomic_DNA"/>
</dbReference>
<keyword evidence="1" id="KW-0812">Transmembrane</keyword>
<feature type="domain" description="Acyltransferase 3" evidence="2">
    <location>
        <begin position="78"/>
        <end position="444"/>
    </location>
</feature>
<sequence length="474" mass="54074">MYSYSAVAAREDEEALLPISPSPQHQRSAGRRFCSLPSLGEILARTLLFMRPSFMMRSAPVDGSEKMGSASAKKHSTEYLDGVRGVASLIVFILHWTHIPYPSINAGWGYQGNKSFWLLPFVRIIHCGAAMVSVFFVISGFVLSHRYIQRMHRREYNEMFASLTSITWRRAIRLFLPAFVSSAMAFACACLGIIVIPKKVNGEKFEHSFGAYLEFLDAESNPWDWTAEFFGFYNPQLWSIAVEYRGSMVVFLMVLALAKTRTAIRLAVQSFLIIHSFGHKRWDVALFVCGMTLAELQVMFRKPASGLRLKLVNGLLIVGLILGLFLAGYPRDGNTQTPGYKWSKNVWPYSAYRRRFWIAIGSILIVGPMIFLPSVQSVFMTRPIRYLGRISFSLYLVHGLGNRTVGKWLLNWCWGFFGKEGFWPYTISFVVSTSLYFPIIVWVSDMFWRAVDVPANEFARWLEKRCASPVEPER</sequence>
<feature type="transmembrane region" description="Helical" evidence="1">
    <location>
        <begin position="83"/>
        <end position="101"/>
    </location>
</feature>
<reference evidence="3 4" key="1">
    <citation type="journal article" date="2024" name="J. Plant Pathol.">
        <title>Sequence and assembly of the genome of Seiridium unicorne, isolate CBS 538.82, causal agent of cypress canker disease.</title>
        <authorList>
            <person name="Scali E."/>
            <person name="Rocca G.D."/>
            <person name="Danti R."/>
            <person name="Garbelotto M."/>
            <person name="Barberini S."/>
            <person name="Baroncelli R."/>
            <person name="Emiliani G."/>
        </authorList>
    </citation>
    <scope>NUCLEOTIDE SEQUENCE [LARGE SCALE GENOMIC DNA]</scope>
    <source>
        <strain evidence="3 4">BM-138-508</strain>
    </source>
</reference>
<dbReference type="InterPro" id="IPR050879">
    <property type="entry name" value="Acyltransferase_3"/>
</dbReference>
<evidence type="ECO:0000259" key="2">
    <source>
        <dbReference type="Pfam" id="PF01757"/>
    </source>
</evidence>
<dbReference type="InterPro" id="IPR002656">
    <property type="entry name" value="Acyl_transf_3_dom"/>
</dbReference>
<keyword evidence="3" id="KW-0808">Transferase</keyword>
<gene>
    <name evidence="3" type="ORF">SUNI508_13846</name>
</gene>
<keyword evidence="3" id="KW-0012">Acyltransferase</keyword>
<feature type="transmembrane region" description="Helical" evidence="1">
    <location>
        <begin position="422"/>
        <end position="443"/>
    </location>
</feature>
<comment type="caution">
    <text evidence="3">The sequence shown here is derived from an EMBL/GenBank/DDBJ whole genome shotgun (WGS) entry which is preliminary data.</text>
</comment>
<organism evidence="3 4">
    <name type="scientific">Seiridium unicorne</name>
    <dbReference type="NCBI Taxonomy" id="138068"/>
    <lineage>
        <taxon>Eukaryota</taxon>
        <taxon>Fungi</taxon>
        <taxon>Dikarya</taxon>
        <taxon>Ascomycota</taxon>
        <taxon>Pezizomycotina</taxon>
        <taxon>Sordariomycetes</taxon>
        <taxon>Xylariomycetidae</taxon>
        <taxon>Amphisphaeriales</taxon>
        <taxon>Sporocadaceae</taxon>
        <taxon>Seiridium</taxon>
    </lineage>
</organism>
<dbReference type="PANTHER" id="PTHR23028:SF134">
    <property type="entry name" value="PUTATIVE (AFU_ORTHOLOGUE AFUA_4G08520)-RELATED"/>
    <property type="match status" value="1"/>
</dbReference>
<feature type="transmembrane region" description="Helical" evidence="1">
    <location>
        <begin position="174"/>
        <end position="196"/>
    </location>
</feature>
<dbReference type="Proteomes" id="UP001408356">
    <property type="component" value="Unassembled WGS sequence"/>
</dbReference>
<keyword evidence="1" id="KW-0472">Membrane</keyword>
<evidence type="ECO:0000313" key="3">
    <source>
        <dbReference type="EMBL" id="KAK9423994.1"/>
    </source>
</evidence>
<dbReference type="Pfam" id="PF01757">
    <property type="entry name" value="Acyl_transf_3"/>
    <property type="match status" value="1"/>
</dbReference>
<feature type="transmembrane region" description="Helical" evidence="1">
    <location>
        <begin position="237"/>
        <end position="258"/>
    </location>
</feature>
<dbReference type="PANTHER" id="PTHR23028">
    <property type="entry name" value="ACETYLTRANSFERASE"/>
    <property type="match status" value="1"/>
</dbReference>
<evidence type="ECO:0000313" key="4">
    <source>
        <dbReference type="Proteomes" id="UP001408356"/>
    </source>
</evidence>
<protein>
    <submittedName>
        <fullName evidence="3">Acyltransferase 3 domain-containing protein</fullName>
    </submittedName>
</protein>
<feature type="transmembrane region" description="Helical" evidence="1">
    <location>
        <begin position="386"/>
        <end position="402"/>
    </location>
</feature>
<keyword evidence="1" id="KW-1133">Transmembrane helix</keyword>
<proteinExistence type="predicted"/>
<evidence type="ECO:0000256" key="1">
    <source>
        <dbReference type="SAM" id="Phobius"/>
    </source>
</evidence>
<keyword evidence="4" id="KW-1185">Reference proteome</keyword>
<feature type="transmembrane region" description="Helical" evidence="1">
    <location>
        <begin position="121"/>
        <end position="144"/>
    </location>
</feature>
<accession>A0ABR2VAQ3</accession>
<name>A0ABR2VAQ3_9PEZI</name>